<gene>
    <name evidence="2" type="ordered locus">Os05g0559333</name>
    <name evidence="2" type="ORF">OSNPB_050559333</name>
</gene>
<sequence>MAKAEELAGEDEQSLLQLLRFAATTKRAQQQRPEAISSSLGERCSEWCVCLDRNMGVGNGIASVVYCSFAITLDSFSFLLARFRETTRKMHCLLLFVSVPTDEMEQEFDGV</sequence>
<dbReference type="Proteomes" id="UP000059680">
    <property type="component" value="Chromosome 5"/>
</dbReference>
<evidence type="ECO:0000313" key="2">
    <source>
        <dbReference type="EMBL" id="BAS95302.1"/>
    </source>
</evidence>
<dbReference type="InParanoid" id="A0A0P0WQQ6"/>
<reference evidence="3" key="1">
    <citation type="journal article" date="2005" name="Nature">
        <title>The map-based sequence of the rice genome.</title>
        <authorList>
            <consortium name="International rice genome sequencing project (IRGSP)"/>
            <person name="Matsumoto T."/>
            <person name="Wu J."/>
            <person name="Kanamori H."/>
            <person name="Katayose Y."/>
            <person name="Fujisawa M."/>
            <person name="Namiki N."/>
            <person name="Mizuno H."/>
            <person name="Yamamoto K."/>
            <person name="Antonio B.A."/>
            <person name="Baba T."/>
            <person name="Sakata K."/>
            <person name="Nagamura Y."/>
            <person name="Aoki H."/>
            <person name="Arikawa K."/>
            <person name="Arita K."/>
            <person name="Bito T."/>
            <person name="Chiden Y."/>
            <person name="Fujitsuka N."/>
            <person name="Fukunaka R."/>
            <person name="Hamada M."/>
            <person name="Harada C."/>
            <person name="Hayashi A."/>
            <person name="Hijishita S."/>
            <person name="Honda M."/>
            <person name="Hosokawa S."/>
            <person name="Ichikawa Y."/>
            <person name="Idonuma A."/>
            <person name="Iijima M."/>
            <person name="Ikeda M."/>
            <person name="Ikeno M."/>
            <person name="Ito K."/>
            <person name="Ito S."/>
            <person name="Ito T."/>
            <person name="Ito Y."/>
            <person name="Ito Y."/>
            <person name="Iwabuchi A."/>
            <person name="Kamiya K."/>
            <person name="Karasawa W."/>
            <person name="Kurita K."/>
            <person name="Katagiri S."/>
            <person name="Kikuta A."/>
            <person name="Kobayashi H."/>
            <person name="Kobayashi N."/>
            <person name="Machita K."/>
            <person name="Maehara T."/>
            <person name="Masukawa M."/>
            <person name="Mizubayashi T."/>
            <person name="Mukai Y."/>
            <person name="Nagasaki H."/>
            <person name="Nagata Y."/>
            <person name="Naito S."/>
            <person name="Nakashima M."/>
            <person name="Nakama Y."/>
            <person name="Nakamichi Y."/>
            <person name="Nakamura M."/>
            <person name="Meguro A."/>
            <person name="Negishi M."/>
            <person name="Ohta I."/>
            <person name="Ohta T."/>
            <person name="Okamoto M."/>
            <person name="Ono N."/>
            <person name="Saji S."/>
            <person name="Sakaguchi M."/>
            <person name="Sakai K."/>
            <person name="Shibata M."/>
            <person name="Shimokawa T."/>
            <person name="Song J."/>
            <person name="Takazaki Y."/>
            <person name="Terasawa K."/>
            <person name="Tsugane M."/>
            <person name="Tsuji K."/>
            <person name="Ueda S."/>
            <person name="Waki K."/>
            <person name="Yamagata H."/>
            <person name="Yamamoto M."/>
            <person name="Yamamoto S."/>
            <person name="Yamane H."/>
            <person name="Yoshiki S."/>
            <person name="Yoshihara R."/>
            <person name="Yukawa K."/>
            <person name="Zhong H."/>
            <person name="Yano M."/>
            <person name="Yuan Q."/>
            <person name="Ouyang S."/>
            <person name="Liu J."/>
            <person name="Jones K.M."/>
            <person name="Gansberger K."/>
            <person name="Moffat K."/>
            <person name="Hill J."/>
            <person name="Bera J."/>
            <person name="Fadrosh D."/>
            <person name="Jin S."/>
            <person name="Johri S."/>
            <person name="Kim M."/>
            <person name="Overton L."/>
            <person name="Reardon M."/>
            <person name="Tsitrin T."/>
            <person name="Vuong H."/>
            <person name="Weaver B."/>
            <person name="Ciecko A."/>
            <person name="Tallon L."/>
            <person name="Jackson J."/>
            <person name="Pai G."/>
            <person name="Aken S.V."/>
            <person name="Utterback T."/>
            <person name="Reidmuller S."/>
            <person name="Feldblyum T."/>
            <person name="Hsiao J."/>
            <person name="Zismann V."/>
            <person name="Iobst S."/>
            <person name="de Vazeille A.R."/>
            <person name="Buell C.R."/>
            <person name="Ying K."/>
            <person name="Li Y."/>
            <person name="Lu T."/>
            <person name="Huang Y."/>
            <person name="Zhao Q."/>
            <person name="Feng Q."/>
            <person name="Zhang L."/>
            <person name="Zhu J."/>
            <person name="Weng Q."/>
            <person name="Mu J."/>
            <person name="Lu Y."/>
            <person name="Fan D."/>
            <person name="Liu Y."/>
            <person name="Guan J."/>
            <person name="Zhang Y."/>
            <person name="Yu S."/>
            <person name="Liu X."/>
            <person name="Zhang Y."/>
            <person name="Hong G."/>
            <person name="Han B."/>
            <person name="Choisne N."/>
            <person name="Demange N."/>
            <person name="Orjeda G."/>
            <person name="Samain S."/>
            <person name="Cattolico L."/>
            <person name="Pelletier E."/>
            <person name="Couloux A."/>
            <person name="Segurens B."/>
            <person name="Wincker P."/>
            <person name="D'Hont A."/>
            <person name="Scarpelli C."/>
            <person name="Weissenbach J."/>
            <person name="Salanoubat M."/>
            <person name="Quetier F."/>
            <person name="Yu Y."/>
            <person name="Kim H.R."/>
            <person name="Rambo T."/>
            <person name="Currie J."/>
            <person name="Collura K."/>
            <person name="Luo M."/>
            <person name="Yang T."/>
            <person name="Ammiraju J.S.S."/>
            <person name="Engler F."/>
            <person name="Soderlund C."/>
            <person name="Wing R.A."/>
            <person name="Palmer L.E."/>
            <person name="de la Bastide M."/>
            <person name="Spiegel L."/>
            <person name="Nascimento L."/>
            <person name="Zutavern T."/>
            <person name="O'Shaughnessy A."/>
            <person name="Dike S."/>
            <person name="Dedhia N."/>
            <person name="Preston R."/>
            <person name="Balija V."/>
            <person name="McCombie W.R."/>
            <person name="Chow T."/>
            <person name="Chen H."/>
            <person name="Chung M."/>
            <person name="Chen C."/>
            <person name="Shaw J."/>
            <person name="Wu H."/>
            <person name="Hsiao K."/>
            <person name="Chao Y."/>
            <person name="Chu M."/>
            <person name="Cheng C."/>
            <person name="Hour A."/>
            <person name="Lee P."/>
            <person name="Lin S."/>
            <person name="Lin Y."/>
            <person name="Liou J."/>
            <person name="Liu S."/>
            <person name="Hsing Y."/>
            <person name="Raghuvanshi S."/>
            <person name="Mohanty A."/>
            <person name="Bharti A.K."/>
            <person name="Gaur A."/>
            <person name="Gupta V."/>
            <person name="Kumar D."/>
            <person name="Ravi V."/>
            <person name="Vij S."/>
            <person name="Kapur A."/>
            <person name="Khurana P."/>
            <person name="Khurana P."/>
            <person name="Khurana J.P."/>
            <person name="Tyagi A.K."/>
            <person name="Gaikwad K."/>
            <person name="Singh A."/>
            <person name="Dalal V."/>
            <person name="Srivastava S."/>
            <person name="Dixit A."/>
            <person name="Pal A.K."/>
            <person name="Ghazi I.A."/>
            <person name="Yadav M."/>
            <person name="Pandit A."/>
            <person name="Bhargava A."/>
            <person name="Sureshbabu K."/>
            <person name="Batra K."/>
            <person name="Sharma T.R."/>
            <person name="Mohapatra T."/>
            <person name="Singh N.K."/>
            <person name="Messing J."/>
            <person name="Nelson A.B."/>
            <person name="Fuks G."/>
            <person name="Kavchok S."/>
            <person name="Keizer G."/>
            <person name="Linton E."/>
            <person name="Llaca V."/>
            <person name="Song R."/>
            <person name="Tanyolac B."/>
            <person name="Young S."/>
            <person name="Ho-Il K."/>
            <person name="Hahn J.H."/>
            <person name="Sangsakoo G."/>
            <person name="Vanavichit A."/>
            <person name="de Mattos Luiz.A.T."/>
            <person name="Zimmer P.D."/>
            <person name="Malone G."/>
            <person name="Dellagostin O."/>
            <person name="de Oliveira A.C."/>
            <person name="Bevan M."/>
            <person name="Bancroft I."/>
            <person name="Minx P."/>
            <person name="Cordum H."/>
            <person name="Wilson R."/>
            <person name="Cheng Z."/>
            <person name="Jin W."/>
            <person name="Jiang J."/>
            <person name="Leong S.A."/>
            <person name="Iwama H."/>
            <person name="Gojobori T."/>
            <person name="Itoh T."/>
            <person name="Niimura Y."/>
            <person name="Fujii Y."/>
            <person name="Habara T."/>
            <person name="Sakai H."/>
            <person name="Sato Y."/>
            <person name="Wilson G."/>
            <person name="Kumar K."/>
            <person name="McCouch S."/>
            <person name="Juretic N."/>
            <person name="Hoen D."/>
            <person name="Wright S."/>
            <person name="Bruskiewich R."/>
            <person name="Bureau T."/>
            <person name="Miyao A."/>
            <person name="Hirochika H."/>
            <person name="Nishikawa T."/>
            <person name="Kadowaki K."/>
            <person name="Sugiura M."/>
            <person name="Burr B."/>
            <person name="Sasaki T."/>
        </authorList>
    </citation>
    <scope>NUCLEOTIDE SEQUENCE [LARGE SCALE GENOMIC DNA]</scope>
    <source>
        <strain evidence="3">cv. Nipponbare</strain>
    </source>
</reference>
<organism evidence="2 3">
    <name type="scientific">Oryza sativa subsp. japonica</name>
    <name type="common">Rice</name>
    <dbReference type="NCBI Taxonomy" id="39947"/>
    <lineage>
        <taxon>Eukaryota</taxon>
        <taxon>Viridiplantae</taxon>
        <taxon>Streptophyta</taxon>
        <taxon>Embryophyta</taxon>
        <taxon>Tracheophyta</taxon>
        <taxon>Spermatophyta</taxon>
        <taxon>Magnoliopsida</taxon>
        <taxon>Liliopsida</taxon>
        <taxon>Poales</taxon>
        <taxon>Poaceae</taxon>
        <taxon>BOP clade</taxon>
        <taxon>Oryzoideae</taxon>
        <taxon>Oryzeae</taxon>
        <taxon>Oryzinae</taxon>
        <taxon>Oryza</taxon>
        <taxon>Oryza sativa</taxon>
    </lineage>
</organism>
<reference evidence="2 3" key="2">
    <citation type="journal article" date="2013" name="Plant Cell Physiol.">
        <title>Rice Annotation Project Database (RAP-DB): an integrative and interactive database for rice genomics.</title>
        <authorList>
            <person name="Sakai H."/>
            <person name="Lee S.S."/>
            <person name="Tanaka T."/>
            <person name="Numa H."/>
            <person name="Kim J."/>
            <person name="Kawahara Y."/>
            <person name="Wakimoto H."/>
            <person name="Yang C.C."/>
            <person name="Iwamoto M."/>
            <person name="Abe T."/>
            <person name="Yamada Y."/>
            <person name="Muto A."/>
            <person name="Inokuchi H."/>
            <person name="Ikemura T."/>
            <person name="Matsumoto T."/>
            <person name="Sasaki T."/>
            <person name="Itoh T."/>
        </authorList>
    </citation>
    <scope>NUCLEOTIDE SEQUENCE [LARGE SCALE GENOMIC DNA]</scope>
    <source>
        <strain evidence="3">cv. Nipponbare</strain>
    </source>
</reference>
<evidence type="ECO:0000256" key="1">
    <source>
        <dbReference type="SAM" id="Phobius"/>
    </source>
</evidence>
<reference evidence="2 3" key="3">
    <citation type="journal article" date="2013" name="Rice">
        <title>Improvement of the Oryza sativa Nipponbare reference genome using next generation sequence and optical map data.</title>
        <authorList>
            <person name="Kawahara Y."/>
            <person name="de la Bastide M."/>
            <person name="Hamilton J.P."/>
            <person name="Kanamori H."/>
            <person name="McCombie W.R."/>
            <person name="Ouyang S."/>
            <person name="Schwartz D.C."/>
            <person name="Tanaka T."/>
            <person name="Wu J."/>
            <person name="Zhou S."/>
            <person name="Childs K.L."/>
            <person name="Davidson R.M."/>
            <person name="Lin H."/>
            <person name="Quesada-Ocampo L."/>
            <person name="Vaillancourt B."/>
            <person name="Sakai H."/>
            <person name="Lee S.S."/>
            <person name="Kim J."/>
            <person name="Numa H."/>
            <person name="Itoh T."/>
            <person name="Buell C.R."/>
            <person name="Matsumoto T."/>
        </authorList>
    </citation>
    <scope>NUCLEOTIDE SEQUENCE [LARGE SCALE GENOMIC DNA]</scope>
    <source>
        <strain evidence="3">cv. Nipponbare</strain>
    </source>
</reference>
<evidence type="ECO:0000313" key="3">
    <source>
        <dbReference type="Proteomes" id="UP000059680"/>
    </source>
</evidence>
<feature type="transmembrane region" description="Helical" evidence="1">
    <location>
        <begin position="61"/>
        <end position="81"/>
    </location>
</feature>
<name>A0A0P0WQQ6_ORYSJ</name>
<accession>A0A0P0WQQ6</accession>
<dbReference type="EMBL" id="AP014961">
    <property type="protein sequence ID" value="BAS95302.1"/>
    <property type="molecule type" value="Genomic_DNA"/>
</dbReference>
<keyword evidence="1" id="KW-1133">Transmembrane helix</keyword>
<keyword evidence="3" id="KW-1185">Reference proteome</keyword>
<dbReference type="AlphaFoldDB" id="A0A0P0WQQ6"/>
<proteinExistence type="predicted"/>
<keyword evidence="1" id="KW-0472">Membrane</keyword>
<keyword evidence="1" id="KW-0812">Transmembrane</keyword>
<protein>
    <submittedName>
        <fullName evidence="2">Os05g0559333 protein</fullName>
    </submittedName>
</protein>
<dbReference type="PaxDb" id="39947-A0A0P0WQQ6"/>